<dbReference type="GO" id="GO:0030170">
    <property type="term" value="F:pyridoxal phosphate binding"/>
    <property type="evidence" value="ECO:0007669"/>
    <property type="project" value="InterPro"/>
</dbReference>
<protein>
    <submittedName>
        <fullName evidence="5">LL-diaminopimelate aminotransferase</fullName>
    </submittedName>
</protein>
<accession>A0A662DKM6</accession>
<dbReference type="InterPro" id="IPR050881">
    <property type="entry name" value="LL-DAP_aminotransferase"/>
</dbReference>
<dbReference type="SUPFAM" id="SSF53383">
    <property type="entry name" value="PLP-dependent transferases"/>
    <property type="match status" value="1"/>
</dbReference>
<dbReference type="InterPro" id="IPR015424">
    <property type="entry name" value="PyrdxlP-dep_Trfase"/>
</dbReference>
<evidence type="ECO:0000256" key="2">
    <source>
        <dbReference type="ARBA" id="ARBA00022576"/>
    </source>
</evidence>
<name>A0A662DKM6_UNCAE</name>
<dbReference type="AlphaFoldDB" id="A0A662DKM6"/>
<dbReference type="Pfam" id="PF00155">
    <property type="entry name" value="Aminotran_1_2"/>
    <property type="match status" value="1"/>
</dbReference>
<dbReference type="PANTHER" id="PTHR42832">
    <property type="entry name" value="AMINO ACID AMINOTRANSFERASE"/>
    <property type="match status" value="1"/>
</dbReference>
<feature type="non-terminal residue" evidence="5">
    <location>
        <position position="1"/>
    </location>
</feature>
<reference evidence="5 6" key="1">
    <citation type="submission" date="2018-06" db="EMBL/GenBank/DDBJ databases">
        <title>Extensive metabolic versatility and redundancy in microbially diverse, dynamic hydrothermal sediments.</title>
        <authorList>
            <person name="Dombrowski N."/>
            <person name="Teske A."/>
            <person name="Baker B.J."/>
        </authorList>
    </citation>
    <scope>NUCLEOTIDE SEQUENCE [LARGE SCALE GENOMIC DNA]</scope>
    <source>
        <strain evidence="5">B19_G9</strain>
    </source>
</reference>
<feature type="domain" description="Aminotransferase class I/classII large" evidence="4">
    <location>
        <begin position="3"/>
        <end position="91"/>
    </location>
</feature>
<evidence type="ECO:0000313" key="5">
    <source>
        <dbReference type="EMBL" id="RLE14692.1"/>
    </source>
</evidence>
<organism evidence="5 6">
    <name type="scientific">Aerophobetes bacterium</name>
    <dbReference type="NCBI Taxonomy" id="2030807"/>
    <lineage>
        <taxon>Bacteria</taxon>
        <taxon>Candidatus Aerophobota</taxon>
    </lineage>
</organism>
<keyword evidence="3 5" id="KW-0808">Transferase</keyword>
<dbReference type="EMBL" id="QMQB01000026">
    <property type="protein sequence ID" value="RLE14692.1"/>
    <property type="molecule type" value="Genomic_DNA"/>
</dbReference>
<dbReference type="CDD" id="cd00609">
    <property type="entry name" value="AAT_like"/>
    <property type="match status" value="1"/>
</dbReference>
<dbReference type="PANTHER" id="PTHR42832:SF3">
    <property type="entry name" value="L-GLUTAMINE--4-(METHYLSULFANYL)-2-OXOBUTANOATE AMINOTRANSFERASE"/>
    <property type="match status" value="1"/>
</dbReference>
<dbReference type="InterPro" id="IPR004839">
    <property type="entry name" value="Aminotransferase_I/II_large"/>
</dbReference>
<keyword evidence="2 5" id="KW-0032">Aminotransferase</keyword>
<dbReference type="Proteomes" id="UP000267654">
    <property type="component" value="Unassembled WGS sequence"/>
</dbReference>
<comment type="caution">
    <text evidence="5">The sequence shown here is derived from an EMBL/GenBank/DDBJ whole genome shotgun (WGS) entry which is preliminary data.</text>
</comment>
<dbReference type="InterPro" id="IPR015422">
    <property type="entry name" value="PyrdxlP-dep_Trfase_small"/>
</dbReference>
<dbReference type="GO" id="GO:0008483">
    <property type="term" value="F:transaminase activity"/>
    <property type="evidence" value="ECO:0007669"/>
    <property type="project" value="UniProtKB-KW"/>
</dbReference>
<comment type="cofactor">
    <cofactor evidence="1">
        <name>pyridoxal 5'-phosphate</name>
        <dbReference type="ChEBI" id="CHEBI:597326"/>
    </cofactor>
</comment>
<evidence type="ECO:0000256" key="1">
    <source>
        <dbReference type="ARBA" id="ARBA00001933"/>
    </source>
</evidence>
<proteinExistence type="predicted"/>
<evidence type="ECO:0000259" key="4">
    <source>
        <dbReference type="Pfam" id="PF00155"/>
    </source>
</evidence>
<evidence type="ECO:0000313" key="6">
    <source>
        <dbReference type="Proteomes" id="UP000267654"/>
    </source>
</evidence>
<sequence length="97" mass="11215">EKIKNIYRKRRDLFVEGLRKLGWKVNMPLATFYLWIRIPGGKSSIEFTQYLLEECGIMVTPGVGFGPSGEGYIRIALTVNEEKLKEALNRLEKIRVK</sequence>
<dbReference type="Gene3D" id="3.90.1150.10">
    <property type="entry name" value="Aspartate Aminotransferase, domain 1"/>
    <property type="match status" value="1"/>
</dbReference>
<evidence type="ECO:0000256" key="3">
    <source>
        <dbReference type="ARBA" id="ARBA00022679"/>
    </source>
</evidence>
<gene>
    <name evidence="5" type="ORF">DRI96_01040</name>
</gene>